<dbReference type="GO" id="GO:0016787">
    <property type="term" value="F:hydrolase activity"/>
    <property type="evidence" value="ECO:0007669"/>
    <property type="project" value="UniProtKB-KW"/>
</dbReference>
<accession>A0A839TDG6</accession>
<dbReference type="SUPFAM" id="SSF52540">
    <property type="entry name" value="P-loop containing nucleoside triphosphate hydrolases"/>
    <property type="match status" value="1"/>
</dbReference>
<dbReference type="InterPro" id="IPR027417">
    <property type="entry name" value="P-loop_NTPase"/>
</dbReference>
<dbReference type="GO" id="GO:0003677">
    <property type="term" value="F:DNA binding"/>
    <property type="evidence" value="ECO:0007669"/>
    <property type="project" value="InterPro"/>
</dbReference>
<dbReference type="Pfam" id="PF00271">
    <property type="entry name" value="Helicase_C"/>
    <property type="match status" value="1"/>
</dbReference>
<protein>
    <submittedName>
        <fullName evidence="8">Superfamily II DNA or RNA helicase</fullName>
    </submittedName>
</protein>
<dbReference type="PANTHER" id="PTHR11274">
    <property type="entry name" value="RAD25/XP-B DNA REPAIR HELICASE"/>
    <property type="match status" value="1"/>
</dbReference>
<feature type="domain" description="Helicase C-terminal" evidence="7">
    <location>
        <begin position="312"/>
        <end position="460"/>
    </location>
</feature>
<dbReference type="InterPro" id="IPR006935">
    <property type="entry name" value="Helicase/UvrB_N"/>
</dbReference>
<feature type="region of interest" description="Disordered" evidence="5">
    <location>
        <begin position="1"/>
        <end position="22"/>
    </location>
</feature>
<evidence type="ECO:0000256" key="3">
    <source>
        <dbReference type="ARBA" id="ARBA00022806"/>
    </source>
</evidence>
<dbReference type="PROSITE" id="PS51194">
    <property type="entry name" value="HELICASE_CTER"/>
    <property type="match status" value="1"/>
</dbReference>
<dbReference type="EMBL" id="JACHXL010000001">
    <property type="protein sequence ID" value="MBB3106104.1"/>
    <property type="molecule type" value="Genomic_DNA"/>
</dbReference>
<evidence type="ECO:0000259" key="6">
    <source>
        <dbReference type="PROSITE" id="PS51192"/>
    </source>
</evidence>
<evidence type="ECO:0000313" key="8">
    <source>
        <dbReference type="EMBL" id="MBB3106104.1"/>
    </source>
</evidence>
<dbReference type="Pfam" id="PF04851">
    <property type="entry name" value="ResIII"/>
    <property type="match status" value="1"/>
</dbReference>
<keyword evidence="1" id="KW-0547">Nucleotide-binding</keyword>
<proteinExistence type="predicted"/>
<sequence>MTSTLRQALEQQQESKSMQTEDYTSRLESLLSDYRPNTLKVPDWLDYRTGDYAHQGDAIDAWFANDNKGILSIATGGGKTLASLTTATLLSKSLKNLLIVIAVPTKALMVQWENEVALFGSKAVNLNNVSGSKNKLSKIDRTCKNLKFNSSHVEVLIISHNALKSELMAKIKKYSDSFSTLLIADEVHNLGSTGFIENPPDFFGFKIGLSATPIRQYDEEGSEFLLQYFGDVVYDFPLDKAIGKCLVPFDYHAHITHLTEDENDEFYDLTQKIKRLSFAVNANKDSIEFQNWSRLCIRRRRIIETAENKIFSFKQYLPTKSSDITNTLVFCSDKQPEQLECINSILNERHINFHQITSLETANNTTLKQIIDDYNQGRIQVLTSKRVLDEGFNVPQTQTAYILASNTTKKQWTQRLGRVLRKDKGKDNASIHDFIVMPSISDTVIDDDFKNLLKSEAERIQFFLQFSKNGTEQNGAVELLGKIGDLLQEKRR</sequence>
<dbReference type="PROSITE" id="PS51192">
    <property type="entry name" value="HELICASE_ATP_BIND_1"/>
    <property type="match status" value="1"/>
</dbReference>
<keyword evidence="2" id="KW-0378">Hydrolase</keyword>
<dbReference type="SMART" id="SM00487">
    <property type="entry name" value="DEXDc"/>
    <property type="match status" value="1"/>
</dbReference>
<evidence type="ECO:0000313" key="9">
    <source>
        <dbReference type="Proteomes" id="UP000588111"/>
    </source>
</evidence>
<keyword evidence="3 8" id="KW-0347">Helicase</keyword>
<evidence type="ECO:0000256" key="5">
    <source>
        <dbReference type="SAM" id="MobiDB-lite"/>
    </source>
</evidence>
<organism evidence="8 9">
    <name type="scientific">Psychrobacter luti</name>
    <dbReference type="NCBI Taxonomy" id="198481"/>
    <lineage>
        <taxon>Bacteria</taxon>
        <taxon>Pseudomonadati</taxon>
        <taxon>Pseudomonadota</taxon>
        <taxon>Gammaproteobacteria</taxon>
        <taxon>Moraxellales</taxon>
        <taxon>Moraxellaceae</taxon>
        <taxon>Psychrobacter</taxon>
    </lineage>
</organism>
<name>A0A839TDG6_9GAMM</name>
<evidence type="ECO:0000256" key="2">
    <source>
        <dbReference type="ARBA" id="ARBA00022801"/>
    </source>
</evidence>
<evidence type="ECO:0000259" key="7">
    <source>
        <dbReference type="PROSITE" id="PS51194"/>
    </source>
</evidence>
<dbReference type="Gene3D" id="3.40.50.300">
    <property type="entry name" value="P-loop containing nucleotide triphosphate hydrolases"/>
    <property type="match status" value="2"/>
</dbReference>
<dbReference type="RefSeq" id="WP_183618525.1">
    <property type="nucleotide sequence ID" value="NZ_CAJHAH010000002.1"/>
</dbReference>
<dbReference type="PANTHER" id="PTHR11274:SF0">
    <property type="entry name" value="GENERAL TRANSCRIPTION AND DNA REPAIR FACTOR IIH HELICASE SUBUNIT XPB"/>
    <property type="match status" value="1"/>
</dbReference>
<gene>
    <name evidence="8" type="ORF">FHS24_000595</name>
</gene>
<dbReference type="GO" id="GO:0004386">
    <property type="term" value="F:helicase activity"/>
    <property type="evidence" value="ECO:0007669"/>
    <property type="project" value="UniProtKB-KW"/>
</dbReference>
<dbReference type="GO" id="GO:0005524">
    <property type="term" value="F:ATP binding"/>
    <property type="evidence" value="ECO:0007669"/>
    <property type="project" value="UniProtKB-KW"/>
</dbReference>
<keyword evidence="9" id="KW-1185">Reference proteome</keyword>
<comment type="caution">
    <text evidence="8">The sequence shown here is derived from an EMBL/GenBank/DDBJ whole genome shotgun (WGS) entry which is preliminary data.</text>
</comment>
<reference evidence="8 9" key="1">
    <citation type="submission" date="2020-08" db="EMBL/GenBank/DDBJ databases">
        <title>Genomic Encyclopedia of Type Strains, Phase III (KMG-III): the genomes of soil and plant-associated and newly described type strains.</title>
        <authorList>
            <person name="Whitman W."/>
        </authorList>
    </citation>
    <scope>NUCLEOTIDE SEQUENCE [LARGE SCALE GENOMIC DNA]</scope>
    <source>
        <strain evidence="8 9">CECT 5885</strain>
    </source>
</reference>
<dbReference type="Proteomes" id="UP000588111">
    <property type="component" value="Unassembled WGS sequence"/>
</dbReference>
<dbReference type="AlphaFoldDB" id="A0A839TDG6"/>
<dbReference type="InterPro" id="IPR014001">
    <property type="entry name" value="Helicase_ATP-bd"/>
</dbReference>
<keyword evidence="4" id="KW-0067">ATP-binding</keyword>
<feature type="domain" description="Helicase ATP-binding" evidence="6">
    <location>
        <begin position="60"/>
        <end position="231"/>
    </location>
</feature>
<dbReference type="InterPro" id="IPR001650">
    <property type="entry name" value="Helicase_C-like"/>
</dbReference>
<evidence type="ECO:0000256" key="1">
    <source>
        <dbReference type="ARBA" id="ARBA00022741"/>
    </source>
</evidence>
<dbReference type="InterPro" id="IPR050615">
    <property type="entry name" value="ATP-dep_DNA_Helicase"/>
</dbReference>
<evidence type="ECO:0000256" key="4">
    <source>
        <dbReference type="ARBA" id="ARBA00022840"/>
    </source>
</evidence>